<evidence type="ECO:0000256" key="3">
    <source>
        <dbReference type="ARBA" id="ARBA00022722"/>
    </source>
</evidence>
<feature type="region of interest" description="Disordered" evidence="7">
    <location>
        <begin position="63"/>
        <end position="101"/>
    </location>
</feature>
<dbReference type="EMBL" id="KZ345832">
    <property type="protein sequence ID" value="PIO71836.1"/>
    <property type="molecule type" value="Genomic_DNA"/>
</dbReference>
<name>A0A2G9UNV5_TELCI</name>
<dbReference type="InterPro" id="IPR041373">
    <property type="entry name" value="RT_RNaseH"/>
</dbReference>
<evidence type="ECO:0000313" key="9">
    <source>
        <dbReference type="EMBL" id="PIO71836.1"/>
    </source>
</evidence>
<dbReference type="Pfam" id="PF17917">
    <property type="entry name" value="RT_RNaseH"/>
    <property type="match status" value="1"/>
</dbReference>
<organism evidence="9 10">
    <name type="scientific">Teladorsagia circumcincta</name>
    <name type="common">Brown stomach worm</name>
    <name type="synonym">Ostertagia circumcincta</name>
    <dbReference type="NCBI Taxonomy" id="45464"/>
    <lineage>
        <taxon>Eukaryota</taxon>
        <taxon>Metazoa</taxon>
        <taxon>Ecdysozoa</taxon>
        <taxon>Nematoda</taxon>
        <taxon>Chromadorea</taxon>
        <taxon>Rhabditida</taxon>
        <taxon>Rhabditina</taxon>
        <taxon>Rhabditomorpha</taxon>
        <taxon>Strongyloidea</taxon>
        <taxon>Trichostrongylidae</taxon>
        <taxon>Teladorsagia</taxon>
    </lineage>
</organism>
<evidence type="ECO:0000256" key="4">
    <source>
        <dbReference type="ARBA" id="ARBA00022759"/>
    </source>
</evidence>
<keyword evidence="1" id="KW-0808">Transferase</keyword>
<reference evidence="9 10" key="1">
    <citation type="submission" date="2015-09" db="EMBL/GenBank/DDBJ databases">
        <title>Draft genome of the parasitic nematode Teladorsagia circumcincta isolate WARC Sus (inbred).</title>
        <authorList>
            <person name="Mitreva M."/>
        </authorList>
    </citation>
    <scope>NUCLEOTIDE SEQUENCE [LARGE SCALE GENOMIC DNA]</scope>
    <source>
        <strain evidence="9 10">S</strain>
    </source>
</reference>
<keyword evidence="10" id="KW-1185">Reference proteome</keyword>
<gene>
    <name evidence="9" type="ORF">TELCIR_06259</name>
</gene>
<protein>
    <recommendedName>
        <fullName evidence="8">Reverse transcriptase RNase H-like domain-containing protein</fullName>
    </recommendedName>
</protein>
<feature type="domain" description="Reverse transcriptase RNase H-like" evidence="8">
    <location>
        <begin position="3"/>
        <end position="40"/>
    </location>
</feature>
<evidence type="ECO:0000256" key="6">
    <source>
        <dbReference type="ARBA" id="ARBA00022918"/>
    </source>
</evidence>
<evidence type="ECO:0000259" key="8">
    <source>
        <dbReference type="Pfam" id="PF17917"/>
    </source>
</evidence>
<evidence type="ECO:0000256" key="2">
    <source>
        <dbReference type="ARBA" id="ARBA00022695"/>
    </source>
</evidence>
<evidence type="ECO:0000256" key="1">
    <source>
        <dbReference type="ARBA" id="ARBA00022679"/>
    </source>
</evidence>
<keyword evidence="6" id="KW-0695">RNA-directed DNA polymerase</keyword>
<evidence type="ECO:0000313" key="10">
    <source>
        <dbReference type="Proteomes" id="UP000230423"/>
    </source>
</evidence>
<dbReference type="OrthoDB" id="2286242at2759"/>
<keyword evidence="5" id="KW-0378">Hydrolase</keyword>
<evidence type="ECO:0000256" key="7">
    <source>
        <dbReference type="SAM" id="MobiDB-lite"/>
    </source>
</evidence>
<keyword evidence="3" id="KW-0540">Nuclease</keyword>
<dbReference type="GO" id="GO:0003964">
    <property type="term" value="F:RNA-directed DNA polymerase activity"/>
    <property type="evidence" value="ECO:0007669"/>
    <property type="project" value="UniProtKB-KW"/>
</dbReference>
<feature type="compositionally biased region" description="Pro residues" evidence="7">
    <location>
        <begin position="64"/>
        <end position="74"/>
    </location>
</feature>
<accession>A0A2G9UNV5</accession>
<keyword evidence="2" id="KW-0548">Nucleotidyltransferase</keyword>
<dbReference type="GO" id="GO:0004519">
    <property type="term" value="F:endonuclease activity"/>
    <property type="evidence" value="ECO:0007669"/>
    <property type="project" value="UniProtKB-KW"/>
</dbReference>
<evidence type="ECO:0000256" key="5">
    <source>
        <dbReference type="ARBA" id="ARBA00022801"/>
    </source>
</evidence>
<dbReference type="AlphaFoldDB" id="A0A2G9UNV5"/>
<dbReference type="Proteomes" id="UP000230423">
    <property type="component" value="Unassembled WGS sequence"/>
</dbReference>
<dbReference type="GO" id="GO:0016787">
    <property type="term" value="F:hydrolase activity"/>
    <property type="evidence" value="ECO:0007669"/>
    <property type="project" value="UniProtKB-KW"/>
</dbReference>
<proteinExistence type="predicted"/>
<keyword evidence="4" id="KW-0255">Endonuclease</keyword>
<sequence>MEQRSVYYASRSLTDAEKNYGQMEEEGLALIDAVRKFHRYSPIYGLQSPRHYGGYQAYPHRAPMNPPFHGPPPVVVRGPPDFENGKARIDSCSYPHVSNNT</sequence>